<dbReference type="EMBL" id="CANHGI010000002">
    <property type="protein sequence ID" value="CAI5442684.1"/>
    <property type="molecule type" value="Genomic_DNA"/>
</dbReference>
<dbReference type="PROSITE" id="PS50164">
    <property type="entry name" value="GIY_YIG"/>
    <property type="match status" value="1"/>
</dbReference>
<dbReference type="OrthoDB" id="5839195at2759"/>
<name>A0A9P1ICI5_9PELO</name>
<feature type="domain" description="GIY-YIG" evidence="1">
    <location>
        <begin position="48"/>
        <end position="141"/>
    </location>
</feature>
<dbReference type="Pfam" id="PF01541">
    <property type="entry name" value="GIY-YIG"/>
    <property type="match status" value="1"/>
</dbReference>
<sequence>MRLKEAQVIELKGRSLKDILVKNRCFDSVCGHRNCIICEKFGIGKCNTKGVIYQITCKCGEFYVGETGRTFESRFAEHRRACEKPLTKSYSNSVWAKHSMEKHKGEALIIDVDILDVENNTSRRKILEGILIKHLSPTLNCKEELSEMISKIGTLTLPQISPKNIQKISKKPTLNNQKTHLKN</sequence>
<gene>
    <name evidence="2" type="ORF">CAMP_LOCUS5321</name>
</gene>
<evidence type="ECO:0000313" key="2">
    <source>
        <dbReference type="EMBL" id="CAI5442684.1"/>
    </source>
</evidence>
<dbReference type="SUPFAM" id="SSF82771">
    <property type="entry name" value="GIY-YIG endonuclease"/>
    <property type="match status" value="1"/>
</dbReference>
<proteinExistence type="predicted"/>
<evidence type="ECO:0000259" key="1">
    <source>
        <dbReference type="PROSITE" id="PS50164"/>
    </source>
</evidence>
<dbReference type="Proteomes" id="UP001152747">
    <property type="component" value="Unassembled WGS sequence"/>
</dbReference>
<dbReference type="Gene3D" id="3.40.1440.10">
    <property type="entry name" value="GIY-YIG endonuclease"/>
    <property type="match status" value="1"/>
</dbReference>
<dbReference type="AlphaFoldDB" id="A0A9P1ICI5"/>
<dbReference type="InterPro" id="IPR000305">
    <property type="entry name" value="GIY-YIG_endonuc"/>
</dbReference>
<keyword evidence="3" id="KW-1185">Reference proteome</keyword>
<reference evidence="2" key="1">
    <citation type="submission" date="2022-11" db="EMBL/GenBank/DDBJ databases">
        <authorList>
            <person name="Kikuchi T."/>
        </authorList>
    </citation>
    <scope>NUCLEOTIDE SEQUENCE</scope>
    <source>
        <strain evidence="2">PS1010</strain>
    </source>
</reference>
<dbReference type="InterPro" id="IPR035901">
    <property type="entry name" value="GIY-YIG_endonuc_sf"/>
</dbReference>
<comment type="caution">
    <text evidence="2">The sequence shown here is derived from an EMBL/GenBank/DDBJ whole genome shotgun (WGS) entry which is preliminary data.</text>
</comment>
<protein>
    <recommendedName>
        <fullName evidence="1">GIY-YIG domain-containing protein</fullName>
    </recommendedName>
</protein>
<organism evidence="2 3">
    <name type="scientific">Caenorhabditis angaria</name>
    <dbReference type="NCBI Taxonomy" id="860376"/>
    <lineage>
        <taxon>Eukaryota</taxon>
        <taxon>Metazoa</taxon>
        <taxon>Ecdysozoa</taxon>
        <taxon>Nematoda</taxon>
        <taxon>Chromadorea</taxon>
        <taxon>Rhabditida</taxon>
        <taxon>Rhabditina</taxon>
        <taxon>Rhabditomorpha</taxon>
        <taxon>Rhabditoidea</taxon>
        <taxon>Rhabditidae</taxon>
        <taxon>Peloderinae</taxon>
        <taxon>Caenorhabditis</taxon>
    </lineage>
</organism>
<accession>A0A9P1ICI5</accession>
<evidence type="ECO:0000313" key="3">
    <source>
        <dbReference type="Proteomes" id="UP001152747"/>
    </source>
</evidence>